<feature type="compositionally biased region" description="Basic and acidic residues" evidence="1">
    <location>
        <begin position="212"/>
        <end position="224"/>
    </location>
</feature>
<dbReference type="Proteomes" id="UP001189429">
    <property type="component" value="Unassembled WGS sequence"/>
</dbReference>
<evidence type="ECO:0008006" key="4">
    <source>
        <dbReference type="Google" id="ProtNLM"/>
    </source>
</evidence>
<name>A0ABN9U1M5_9DINO</name>
<proteinExistence type="predicted"/>
<accession>A0ABN9U1M5</accession>
<feature type="compositionally biased region" description="Low complexity" evidence="1">
    <location>
        <begin position="186"/>
        <end position="208"/>
    </location>
</feature>
<feature type="compositionally biased region" description="Basic and acidic residues" evidence="1">
    <location>
        <begin position="130"/>
        <end position="150"/>
    </location>
</feature>
<organism evidence="2 3">
    <name type="scientific">Prorocentrum cordatum</name>
    <dbReference type="NCBI Taxonomy" id="2364126"/>
    <lineage>
        <taxon>Eukaryota</taxon>
        <taxon>Sar</taxon>
        <taxon>Alveolata</taxon>
        <taxon>Dinophyceae</taxon>
        <taxon>Prorocentrales</taxon>
        <taxon>Prorocentraceae</taxon>
        <taxon>Prorocentrum</taxon>
    </lineage>
</organism>
<feature type="compositionally biased region" description="Low complexity" evidence="1">
    <location>
        <begin position="1"/>
        <end position="20"/>
    </location>
</feature>
<evidence type="ECO:0000313" key="3">
    <source>
        <dbReference type="Proteomes" id="UP001189429"/>
    </source>
</evidence>
<gene>
    <name evidence="2" type="ORF">PCOR1329_LOCUS44198</name>
</gene>
<feature type="compositionally biased region" description="Basic and acidic residues" evidence="1">
    <location>
        <begin position="160"/>
        <end position="171"/>
    </location>
</feature>
<evidence type="ECO:0000256" key="1">
    <source>
        <dbReference type="SAM" id="MobiDB-lite"/>
    </source>
</evidence>
<protein>
    <recommendedName>
        <fullName evidence="4">Clathrin light chain</fullName>
    </recommendedName>
</protein>
<reference evidence="2" key="1">
    <citation type="submission" date="2023-10" db="EMBL/GenBank/DDBJ databases">
        <authorList>
            <person name="Chen Y."/>
            <person name="Shah S."/>
            <person name="Dougan E. K."/>
            <person name="Thang M."/>
            <person name="Chan C."/>
        </authorList>
    </citation>
    <scope>NUCLEOTIDE SEQUENCE [LARGE SCALE GENOMIC DNA]</scope>
</reference>
<feature type="region of interest" description="Disordered" evidence="1">
    <location>
        <begin position="1"/>
        <end position="28"/>
    </location>
</feature>
<keyword evidence="3" id="KW-1185">Reference proteome</keyword>
<feature type="region of interest" description="Disordered" evidence="1">
    <location>
        <begin position="50"/>
        <end position="224"/>
    </location>
</feature>
<sequence length="224" mass="24760">MPMSRRTTATIASNSSTTSKTIKEKNDLDTTEFENKQLYDNIRLEKSNEKHFKDMDKAEKERAEAEKSAEKAAAVQTQYVETRASRRRRVQWCAQVRERGESGLLGPALQDSGRGAAGDRHGHRVARVRRGAELERERESQRPAVAKEDAELPAAPRGPRRSEGWRAREGHGSAQLRVAAPAQLDAGHGQPARRGARAGDAGRPTGGPLRQKRMDEDRGQSSSS</sequence>
<evidence type="ECO:0000313" key="2">
    <source>
        <dbReference type="EMBL" id="CAK0852395.1"/>
    </source>
</evidence>
<comment type="caution">
    <text evidence="2">The sequence shown here is derived from an EMBL/GenBank/DDBJ whole genome shotgun (WGS) entry which is preliminary data.</text>
</comment>
<feature type="compositionally biased region" description="Basic and acidic residues" evidence="1">
    <location>
        <begin position="50"/>
        <end position="70"/>
    </location>
</feature>
<dbReference type="EMBL" id="CAUYUJ010015310">
    <property type="protein sequence ID" value="CAK0852395.1"/>
    <property type="molecule type" value="Genomic_DNA"/>
</dbReference>